<evidence type="ECO:0000256" key="3">
    <source>
        <dbReference type="ARBA" id="ARBA00023277"/>
    </source>
</evidence>
<dbReference type="GO" id="GO:0000272">
    <property type="term" value="P:polysaccharide catabolic process"/>
    <property type="evidence" value="ECO:0007669"/>
    <property type="project" value="UniProtKB-KW"/>
</dbReference>
<dbReference type="GO" id="GO:0031176">
    <property type="term" value="F:endo-1,4-beta-xylanase activity"/>
    <property type="evidence" value="ECO:0007669"/>
    <property type="project" value="UniProtKB-ARBA"/>
</dbReference>
<dbReference type="InterPro" id="IPR001000">
    <property type="entry name" value="GH10_dom"/>
</dbReference>
<dbReference type="SUPFAM" id="SSF51445">
    <property type="entry name" value="(Trans)glycosidases"/>
    <property type="match status" value="1"/>
</dbReference>
<comment type="caution">
    <text evidence="6">The sequence shown here is derived from an EMBL/GenBank/DDBJ whole genome shotgun (WGS) entry which is preliminary data.</text>
</comment>
<accession>A0A835IYB9</accession>
<dbReference type="InterPro" id="IPR017853">
    <property type="entry name" value="GH"/>
</dbReference>
<evidence type="ECO:0000256" key="1">
    <source>
        <dbReference type="ARBA" id="ARBA00007495"/>
    </source>
</evidence>
<dbReference type="PANTHER" id="PTHR31490">
    <property type="entry name" value="GLYCOSYL HYDROLASE"/>
    <property type="match status" value="1"/>
</dbReference>
<feature type="domain" description="GH10" evidence="5">
    <location>
        <begin position="71"/>
        <end position="263"/>
    </location>
</feature>
<dbReference type="InterPro" id="IPR044846">
    <property type="entry name" value="GH10"/>
</dbReference>
<dbReference type="Pfam" id="PF00331">
    <property type="entry name" value="Glyco_hydro_10"/>
    <property type="match status" value="1"/>
</dbReference>
<proteinExistence type="inferred from homology"/>
<keyword evidence="7" id="KW-1185">Reference proteome</keyword>
<dbReference type="Proteomes" id="UP000631114">
    <property type="component" value="Unassembled WGS sequence"/>
</dbReference>
<protein>
    <recommendedName>
        <fullName evidence="5">GH10 domain-containing protein</fullName>
    </recommendedName>
</protein>
<comment type="similarity">
    <text evidence="1">Belongs to the glycosyl hydrolase 10 (cellulase F) family.</text>
</comment>
<organism evidence="6 7">
    <name type="scientific">Coptis chinensis</name>
    <dbReference type="NCBI Taxonomy" id="261450"/>
    <lineage>
        <taxon>Eukaryota</taxon>
        <taxon>Viridiplantae</taxon>
        <taxon>Streptophyta</taxon>
        <taxon>Embryophyta</taxon>
        <taxon>Tracheophyta</taxon>
        <taxon>Spermatophyta</taxon>
        <taxon>Magnoliopsida</taxon>
        <taxon>Ranunculales</taxon>
        <taxon>Ranunculaceae</taxon>
        <taxon>Coptidoideae</taxon>
        <taxon>Coptis</taxon>
    </lineage>
</organism>
<name>A0A835IYB9_9MAGN</name>
<evidence type="ECO:0000256" key="4">
    <source>
        <dbReference type="ARBA" id="ARBA00023326"/>
    </source>
</evidence>
<gene>
    <name evidence="6" type="ORF">IFM89_015519</name>
</gene>
<dbReference type="EMBL" id="JADFTS010000001">
    <property type="protein sequence ID" value="KAF9624897.1"/>
    <property type="molecule type" value="Genomic_DNA"/>
</dbReference>
<evidence type="ECO:0000256" key="2">
    <source>
        <dbReference type="ARBA" id="ARBA00022801"/>
    </source>
</evidence>
<dbReference type="OrthoDB" id="3055998at2759"/>
<dbReference type="PROSITE" id="PS51760">
    <property type="entry name" value="GH10_2"/>
    <property type="match status" value="1"/>
</dbReference>
<evidence type="ECO:0000259" key="5">
    <source>
        <dbReference type="PROSITE" id="PS51760"/>
    </source>
</evidence>
<evidence type="ECO:0000313" key="7">
    <source>
        <dbReference type="Proteomes" id="UP000631114"/>
    </source>
</evidence>
<dbReference type="Gene3D" id="3.20.20.80">
    <property type="entry name" value="Glycosidases"/>
    <property type="match status" value="1"/>
</dbReference>
<keyword evidence="4" id="KW-0624">Polysaccharide degradation</keyword>
<keyword evidence="2" id="KW-0378">Hydrolase</keyword>
<dbReference type="AlphaFoldDB" id="A0A835IYB9"/>
<dbReference type="PANTHER" id="PTHR31490:SF2">
    <property type="entry name" value="GLYCOSYL HYDROLASE FAMILY 10 PROTEIN"/>
    <property type="match status" value="1"/>
</dbReference>
<keyword evidence="3" id="KW-0119">Carbohydrate metabolism</keyword>
<sequence length="263" mass="29857">MLKGGLTVDSSGPAELYFESNNTRVEIWADNVSLQPFTKEQWRSHQDQSIEKARKGKVKIQAVDSQGKILAGAKVSIRQNSASFPFGSAITKDILTNQAYQNWFTSRFTVTVFENEMKWYSTENTRGKDDYSVSDAMVKFAQQHDIAVRGHNIFWGDERYQPCFGLLTSLFDYDTMPVDALQEAFQLPEYPLFNHQAMHTSDSPISAEPSTKARFSNSPVYHGLAQKSYFRDMTLALAMSYHNGVSHISLDREINNREVDPSD</sequence>
<reference evidence="6 7" key="1">
    <citation type="submission" date="2020-10" db="EMBL/GenBank/DDBJ databases">
        <title>The Coptis chinensis genome and diversification of protoberbering-type alkaloids.</title>
        <authorList>
            <person name="Wang B."/>
            <person name="Shu S."/>
            <person name="Song C."/>
            <person name="Liu Y."/>
        </authorList>
    </citation>
    <scope>NUCLEOTIDE SEQUENCE [LARGE SCALE GENOMIC DNA]</scope>
    <source>
        <strain evidence="6">HL-2020</strain>
        <tissue evidence="6">Leaf</tissue>
    </source>
</reference>
<evidence type="ECO:0000313" key="6">
    <source>
        <dbReference type="EMBL" id="KAF9624897.1"/>
    </source>
</evidence>